<dbReference type="PIRSF" id="PIRSF001434">
    <property type="entry name" value="CGS"/>
    <property type="match status" value="1"/>
</dbReference>
<dbReference type="PANTHER" id="PTHR11808">
    <property type="entry name" value="TRANS-SULFURATION ENZYME FAMILY MEMBER"/>
    <property type="match status" value="1"/>
</dbReference>
<feature type="modified residue" description="N6-(pyridoxal phosphate)lysine" evidence="3">
    <location>
        <position position="245"/>
    </location>
</feature>
<protein>
    <submittedName>
        <fullName evidence="6">Cys/Met metabolism pyridoxal-phosphate-dependent enzyme</fullName>
    </submittedName>
</protein>
<dbReference type="InterPro" id="IPR000277">
    <property type="entry name" value="Cys/Met-Metab_PyrdxlP-dep_enz"/>
</dbReference>
<feature type="region of interest" description="Disordered" evidence="5">
    <location>
        <begin position="56"/>
        <end position="94"/>
    </location>
</feature>
<dbReference type="PANTHER" id="PTHR11808:SF75">
    <property type="entry name" value="CYSTATHIONINE GAMMA-SYNTHASE"/>
    <property type="match status" value="1"/>
</dbReference>
<evidence type="ECO:0000256" key="5">
    <source>
        <dbReference type="SAM" id="MobiDB-lite"/>
    </source>
</evidence>
<organism evidence="6 7">
    <name type="scientific">Thecamonas trahens ATCC 50062</name>
    <dbReference type="NCBI Taxonomy" id="461836"/>
    <lineage>
        <taxon>Eukaryota</taxon>
        <taxon>Apusozoa</taxon>
        <taxon>Apusomonadida</taxon>
        <taxon>Apusomonadidae</taxon>
        <taxon>Thecamonas</taxon>
    </lineage>
</organism>
<dbReference type="OMA" id="YKQDGVG"/>
<evidence type="ECO:0000313" key="6">
    <source>
        <dbReference type="EMBL" id="KNC46588.1"/>
    </source>
</evidence>
<keyword evidence="7" id="KW-1185">Reference proteome</keyword>
<reference evidence="6 7" key="1">
    <citation type="submission" date="2010-05" db="EMBL/GenBank/DDBJ databases">
        <title>The Genome Sequence of Thecamonas trahens ATCC 50062.</title>
        <authorList>
            <consortium name="The Broad Institute Genome Sequencing Platform"/>
            <person name="Russ C."/>
            <person name="Cuomo C."/>
            <person name="Shea T."/>
            <person name="Young S.K."/>
            <person name="Zeng Q."/>
            <person name="Koehrsen M."/>
            <person name="Haas B."/>
            <person name="Borodovsky M."/>
            <person name="Guigo R."/>
            <person name="Alvarado L."/>
            <person name="Berlin A."/>
            <person name="Bochicchio J."/>
            <person name="Borenstein D."/>
            <person name="Chapman S."/>
            <person name="Chen Z."/>
            <person name="Freedman E."/>
            <person name="Gellesch M."/>
            <person name="Goldberg J."/>
            <person name="Griggs A."/>
            <person name="Gujja S."/>
            <person name="Heilman E."/>
            <person name="Heiman D."/>
            <person name="Hepburn T."/>
            <person name="Howarth C."/>
            <person name="Jen D."/>
            <person name="Larson L."/>
            <person name="Mehta T."/>
            <person name="Park D."/>
            <person name="Pearson M."/>
            <person name="Roberts A."/>
            <person name="Saif S."/>
            <person name="Shenoy N."/>
            <person name="Sisk P."/>
            <person name="Stolte C."/>
            <person name="Sykes S."/>
            <person name="Thomson T."/>
            <person name="Walk T."/>
            <person name="White J."/>
            <person name="Yandava C."/>
            <person name="Burger G."/>
            <person name="Gray M.W."/>
            <person name="Holland P.W.H."/>
            <person name="King N."/>
            <person name="Lang F.B.F."/>
            <person name="Roger A.J."/>
            <person name="Ruiz-Trillo I."/>
            <person name="Lander E."/>
            <person name="Nusbaum C."/>
        </authorList>
    </citation>
    <scope>NUCLEOTIDE SEQUENCE [LARGE SCALE GENOMIC DNA]</scope>
    <source>
        <strain evidence="6 7">ATCC 50062</strain>
    </source>
</reference>
<evidence type="ECO:0000256" key="4">
    <source>
        <dbReference type="RuleBase" id="RU362118"/>
    </source>
</evidence>
<dbReference type="SUPFAM" id="SSF53383">
    <property type="entry name" value="PLP-dependent transferases"/>
    <property type="match status" value="1"/>
</dbReference>
<dbReference type="GO" id="GO:0019346">
    <property type="term" value="P:transsulfuration"/>
    <property type="evidence" value="ECO:0007669"/>
    <property type="project" value="InterPro"/>
</dbReference>
<dbReference type="GO" id="GO:0030170">
    <property type="term" value="F:pyridoxal phosphate binding"/>
    <property type="evidence" value="ECO:0007669"/>
    <property type="project" value="InterPro"/>
</dbReference>
<dbReference type="InterPro" id="IPR015424">
    <property type="entry name" value="PyrdxlP-dep_Trfase"/>
</dbReference>
<evidence type="ECO:0000256" key="3">
    <source>
        <dbReference type="PIRSR" id="PIRSR001434-2"/>
    </source>
</evidence>
<dbReference type="CDD" id="cd00614">
    <property type="entry name" value="CGS_like"/>
    <property type="match status" value="1"/>
</dbReference>
<comment type="similarity">
    <text evidence="4">Belongs to the trans-sulfuration enzymes family.</text>
</comment>
<name>A0A0L0D5L3_THETB</name>
<dbReference type="GO" id="GO:0005737">
    <property type="term" value="C:cytoplasm"/>
    <property type="evidence" value="ECO:0007669"/>
    <property type="project" value="TreeGrafter"/>
</dbReference>
<evidence type="ECO:0000256" key="2">
    <source>
        <dbReference type="ARBA" id="ARBA00022898"/>
    </source>
</evidence>
<dbReference type="Gene3D" id="3.40.640.10">
    <property type="entry name" value="Type I PLP-dependent aspartate aminotransferase-like (Major domain)"/>
    <property type="match status" value="1"/>
</dbReference>
<proteinExistence type="inferred from homology"/>
<sequence>MFTFATRTAAHTLARPVGRTLSGAAASRASSSDDETYAKSHFMPSWGKGTIGIHAGQAPDKETGATIPPLHMTSTFTQPSPGEPISHEYSRTSNPTKNNLETCLAALDGGADAGVFASGLGATTAVLHSLRPGDTVVAGHDLYGGTYRLLTTIFAEWGLNVLFTADGTTEAYKAAMEEAGDSLKLVWAETPTNPMLDVVDIAAVAAARDAIAPGAMLAVDNTFATPVLQSPLALGADMVVYSSTKYLGGHSDVVGGALVGKTPEVLGTHADKGPRFYQNAAGPQASPFDSWLVQRGLKTLSVRMEKHCDNAEALANALVDELGADAVVYPGLASHPGHEVAAKQMRRFGGMVSLRLGSKAEAVKVAKALKVFSIAESLGGVESLLCHPASMTHGSIPKEIREARGVNDGLLRFSVGIEETEDILADVIGAVKSL</sequence>
<dbReference type="GO" id="GO:0019343">
    <property type="term" value="P:cysteine biosynthetic process via cystathionine"/>
    <property type="evidence" value="ECO:0007669"/>
    <property type="project" value="TreeGrafter"/>
</dbReference>
<keyword evidence="2 3" id="KW-0663">Pyridoxal phosphate</keyword>
<gene>
    <name evidence="6" type="ORF">AMSG_03024</name>
</gene>
<dbReference type="InterPro" id="IPR054542">
    <property type="entry name" value="Cys_met_metab_PP"/>
</dbReference>
<dbReference type="EMBL" id="GL349443">
    <property type="protein sequence ID" value="KNC46588.1"/>
    <property type="molecule type" value="Genomic_DNA"/>
</dbReference>
<dbReference type="AlphaFoldDB" id="A0A0L0D5L3"/>
<evidence type="ECO:0000256" key="1">
    <source>
        <dbReference type="ARBA" id="ARBA00001933"/>
    </source>
</evidence>
<dbReference type="PROSITE" id="PS00868">
    <property type="entry name" value="CYS_MET_METAB_PP"/>
    <property type="match status" value="1"/>
</dbReference>
<dbReference type="eggNOG" id="KOG0053">
    <property type="taxonomic scope" value="Eukaryota"/>
</dbReference>
<dbReference type="FunFam" id="3.40.640.10:FF:000046">
    <property type="entry name" value="Cystathionine gamma-lyase"/>
    <property type="match status" value="1"/>
</dbReference>
<dbReference type="Gene3D" id="3.90.1150.10">
    <property type="entry name" value="Aspartate Aminotransferase, domain 1"/>
    <property type="match status" value="1"/>
</dbReference>
<dbReference type="RefSeq" id="XP_013760364.1">
    <property type="nucleotide sequence ID" value="XM_013904910.1"/>
</dbReference>
<accession>A0A0L0D5L3</accession>
<dbReference type="Pfam" id="PF01053">
    <property type="entry name" value="Cys_Met_Meta_PP"/>
    <property type="match status" value="1"/>
</dbReference>
<dbReference type="STRING" id="461836.A0A0L0D5L3"/>
<feature type="non-terminal residue" evidence="6">
    <location>
        <position position="1"/>
    </location>
</feature>
<dbReference type="GeneID" id="25562663"/>
<dbReference type="InterPro" id="IPR015422">
    <property type="entry name" value="PyrdxlP-dep_Trfase_small"/>
</dbReference>
<dbReference type="OrthoDB" id="3512640at2759"/>
<comment type="cofactor">
    <cofactor evidence="1 4">
        <name>pyridoxal 5'-phosphate</name>
        <dbReference type="ChEBI" id="CHEBI:597326"/>
    </cofactor>
</comment>
<evidence type="ECO:0000313" key="7">
    <source>
        <dbReference type="Proteomes" id="UP000054408"/>
    </source>
</evidence>
<dbReference type="Proteomes" id="UP000054408">
    <property type="component" value="Unassembled WGS sequence"/>
</dbReference>
<dbReference type="InterPro" id="IPR015421">
    <property type="entry name" value="PyrdxlP-dep_Trfase_major"/>
</dbReference>
<dbReference type="GO" id="GO:0003962">
    <property type="term" value="F:cystathionine gamma-synthase activity"/>
    <property type="evidence" value="ECO:0007669"/>
    <property type="project" value="TreeGrafter"/>
</dbReference>
<dbReference type="GO" id="GO:0004123">
    <property type="term" value="F:cystathionine gamma-lyase activity"/>
    <property type="evidence" value="ECO:0007669"/>
    <property type="project" value="TreeGrafter"/>
</dbReference>